<keyword evidence="5 8" id="KW-1133">Transmembrane helix</keyword>
<dbReference type="GO" id="GO:0005886">
    <property type="term" value="C:plasma membrane"/>
    <property type="evidence" value="ECO:0007669"/>
    <property type="project" value="UniProtKB-SubCell"/>
</dbReference>
<feature type="transmembrane region" description="Helical" evidence="8">
    <location>
        <begin position="304"/>
        <end position="325"/>
    </location>
</feature>
<feature type="transmembrane region" description="Helical" evidence="8">
    <location>
        <begin position="167"/>
        <end position="189"/>
    </location>
</feature>
<gene>
    <name evidence="10" type="ORF">G5C51_40480</name>
</gene>
<organism evidence="10 11">
    <name type="scientific">Streptomyces coryli</name>
    <dbReference type="NCBI Taxonomy" id="1128680"/>
    <lineage>
        <taxon>Bacteria</taxon>
        <taxon>Bacillati</taxon>
        <taxon>Actinomycetota</taxon>
        <taxon>Actinomycetes</taxon>
        <taxon>Kitasatosporales</taxon>
        <taxon>Streptomycetaceae</taxon>
        <taxon>Streptomyces</taxon>
    </lineage>
</organism>
<feature type="non-terminal residue" evidence="10">
    <location>
        <position position="459"/>
    </location>
</feature>
<keyword evidence="6 8" id="KW-0472">Membrane</keyword>
<keyword evidence="11" id="KW-1185">Reference proteome</keyword>
<dbReference type="InterPro" id="IPR001958">
    <property type="entry name" value="Tet-R_TetA/multi-R_MdtG-like"/>
</dbReference>
<proteinExistence type="predicted"/>
<evidence type="ECO:0000256" key="3">
    <source>
        <dbReference type="ARBA" id="ARBA00022475"/>
    </source>
</evidence>
<dbReference type="InterPro" id="IPR011701">
    <property type="entry name" value="MFS"/>
</dbReference>
<feature type="transmembrane region" description="Helical" evidence="8">
    <location>
        <begin position="226"/>
        <end position="246"/>
    </location>
</feature>
<dbReference type="EMBL" id="JAAKZV010000422">
    <property type="protein sequence ID" value="NGN70151.1"/>
    <property type="molecule type" value="Genomic_DNA"/>
</dbReference>
<feature type="transmembrane region" description="Helical" evidence="8">
    <location>
        <begin position="359"/>
        <end position="383"/>
    </location>
</feature>
<keyword evidence="2" id="KW-0813">Transport</keyword>
<evidence type="ECO:0000256" key="7">
    <source>
        <dbReference type="ARBA" id="ARBA00023251"/>
    </source>
</evidence>
<evidence type="ECO:0000256" key="1">
    <source>
        <dbReference type="ARBA" id="ARBA00004651"/>
    </source>
</evidence>
<feature type="transmembrane region" description="Helical" evidence="8">
    <location>
        <begin position="106"/>
        <end position="127"/>
    </location>
</feature>
<feature type="transmembrane region" description="Helical" evidence="8">
    <location>
        <begin position="332"/>
        <end position="353"/>
    </location>
</feature>
<name>A0A6G4UEX7_9ACTN</name>
<dbReference type="Proteomes" id="UP000481583">
    <property type="component" value="Unassembled WGS sequence"/>
</dbReference>
<dbReference type="CDD" id="cd17321">
    <property type="entry name" value="MFS_MMR_MDR_like"/>
    <property type="match status" value="1"/>
</dbReference>
<feature type="transmembrane region" description="Helical" evidence="8">
    <location>
        <begin position="267"/>
        <end position="292"/>
    </location>
</feature>
<feature type="transmembrane region" description="Helical" evidence="8">
    <location>
        <begin position="139"/>
        <end position="161"/>
    </location>
</feature>
<evidence type="ECO:0000256" key="6">
    <source>
        <dbReference type="ARBA" id="ARBA00023136"/>
    </source>
</evidence>
<reference evidence="10 11" key="1">
    <citation type="submission" date="2020-02" db="EMBL/GenBank/DDBJ databases">
        <title>Whole-genome analyses of novel actinobacteria.</title>
        <authorList>
            <person name="Sahin N."/>
        </authorList>
    </citation>
    <scope>NUCLEOTIDE SEQUENCE [LARGE SCALE GENOMIC DNA]</scope>
    <source>
        <strain evidence="10 11">A7024</strain>
    </source>
</reference>
<dbReference type="SUPFAM" id="SSF103473">
    <property type="entry name" value="MFS general substrate transporter"/>
    <property type="match status" value="1"/>
</dbReference>
<sequence length="459" mass="46942">MSATAPAAGPREWAGLAVLALPTLLLALDVSVLHLAVPHLTAELQPGGTQLLWIVDIYGFMIAGFLVTMGTLGDRIGRRRLLLTGATAFGAASVAAAYAPSAELLIAARLLLGIAGATLMPSTLSLISNMFRDARQRGFAIAVWAAMFSVGVAVGPIVGGVLLERFWWGSVFLLGVPVMALLLVAGPLLLPESRDPRPGRIDLPSVVLSLLAMLPVTYAIKELAHGVDTGALLALAAGVAAGIWFVRRQRQLADPLIDVRLFADRTFTSALVILLVGTLTVGGVYLFVAQYLQLVAGKSALESGLWLLPSAVALIASSMASPLLARRFRPGRLIGSSLLVSALGYLLLTQVGADSGVGMLVAASVLLEVGFGPVIALGTDLVVGSAPAEKSGSASAISETGTELGVALGVAVLGSVGAVVYRGQVGDALPAEAGETLAGATAYAQELPVGAGREALRVA</sequence>
<dbReference type="PRINTS" id="PR01035">
    <property type="entry name" value="TCRTETA"/>
</dbReference>
<dbReference type="PANTHER" id="PTHR42718:SF47">
    <property type="entry name" value="METHYL VIOLOGEN RESISTANCE PROTEIN SMVA"/>
    <property type="match status" value="1"/>
</dbReference>
<dbReference type="InterPro" id="IPR020846">
    <property type="entry name" value="MFS_dom"/>
</dbReference>
<evidence type="ECO:0000259" key="9">
    <source>
        <dbReference type="PROSITE" id="PS50850"/>
    </source>
</evidence>
<keyword evidence="3" id="KW-1003">Cell membrane</keyword>
<dbReference type="AlphaFoldDB" id="A0A6G4UEX7"/>
<feature type="transmembrane region" description="Helical" evidence="8">
    <location>
        <begin position="81"/>
        <end position="100"/>
    </location>
</feature>
<evidence type="ECO:0000313" key="11">
    <source>
        <dbReference type="Proteomes" id="UP000481583"/>
    </source>
</evidence>
<accession>A0A6G4UEX7</accession>
<dbReference type="GO" id="GO:0022857">
    <property type="term" value="F:transmembrane transporter activity"/>
    <property type="evidence" value="ECO:0007669"/>
    <property type="project" value="InterPro"/>
</dbReference>
<keyword evidence="4 8" id="KW-0812">Transmembrane</keyword>
<dbReference type="Pfam" id="PF07690">
    <property type="entry name" value="MFS_1"/>
    <property type="match status" value="1"/>
</dbReference>
<dbReference type="PROSITE" id="PS50850">
    <property type="entry name" value="MFS"/>
    <property type="match status" value="1"/>
</dbReference>
<protein>
    <submittedName>
        <fullName evidence="10">MFS transporter</fullName>
    </submittedName>
</protein>
<evidence type="ECO:0000256" key="8">
    <source>
        <dbReference type="SAM" id="Phobius"/>
    </source>
</evidence>
<evidence type="ECO:0000256" key="5">
    <source>
        <dbReference type="ARBA" id="ARBA00022989"/>
    </source>
</evidence>
<dbReference type="PANTHER" id="PTHR42718">
    <property type="entry name" value="MAJOR FACILITATOR SUPERFAMILY MULTIDRUG TRANSPORTER MFSC"/>
    <property type="match status" value="1"/>
</dbReference>
<comment type="subcellular location">
    <subcellularLocation>
        <location evidence="1">Cell membrane</location>
        <topology evidence="1">Multi-pass membrane protein</topology>
    </subcellularLocation>
</comment>
<comment type="caution">
    <text evidence="10">The sequence shown here is derived from an EMBL/GenBank/DDBJ whole genome shotgun (WGS) entry which is preliminary data.</text>
</comment>
<keyword evidence="7" id="KW-0046">Antibiotic resistance</keyword>
<dbReference type="InterPro" id="IPR036259">
    <property type="entry name" value="MFS_trans_sf"/>
</dbReference>
<feature type="transmembrane region" description="Helical" evidence="8">
    <location>
        <begin position="51"/>
        <end position="69"/>
    </location>
</feature>
<evidence type="ECO:0000313" key="10">
    <source>
        <dbReference type="EMBL" id="NGN70151.1"/>
    </source>
</evidence>
<dbReference type="Gene3D" id="1.20.1720.10">
    <property type="entry name" value="Multidrug resistance protein D"/>
    <property type="match status" value="1"/>
</dbReference>
<feature type="domain" description="Major facilitator superfamily (MFS) profile" evidence="9">
    <location>
        <begin position="15"/>
        <end position="459"/>
    </location>
</feature>
<dbReference type="RefSeq" id="WP_165245711.1">
    <property type="nucleotide sequence ID" value="NZ_JAAKZV010000422.1"/>
</dbReference>
<evidence type="ECO:0000256" key="2">
    <source>
        <dbReference type="ARBA" id="ARBA00022448"/>
    </source>
</evidence>
<dbReference type="GO" id="GO:0046677">
    <property type="term" value="P:response to antibiotic"/>
    <property type="evidence" value="ECO:0007669"/>
    <property type="project" value="UniProtKB-KW"/>
</dbReference>
<evidence type="ECO:0000256" key="4">
    <source>
        <dbReference type="ARBA" id="ARBA00022692"/>
    </source>
</evidence>
<dbReference type="Gene3D" id="1.20.1250.20">
    <property type="entry name" value="MFS general substrate transporter like domains"/>
    <property type="match status" value="1"/>
</dbReference>
<feature type="transmembrane region" description="Helical" evidence="8">
    <location>
        <begin position="201"/>
        <end position="220"/>
    </location>
</feature>